<gene>
    <name evidence="2" type="ORF">EJ04DRAFT_556156</name>
</gene>
<dbReference type="InterPro" id="IPR052895">
    <property type="entry name" value="HetReg/Transcr_Mod"/>
</dbReference>
<dbReference type="PANTHER" id="PTHR24148:SF64">
    <property type="entry name" value="HETEROKARYON INCOMPATIBILITY DOMAIN-CONTAINING PROTEIN"/>
    <property type="match status" value="1"/>
</dbReference>
<feature type="domain" description="Heterokaryon incompatibility" evidence="1">
    <location>
        <begin position="45"/>
        <end position="172"/>
    </location>
</feature>
<proteinExistence type="predicted"/>
<dbReference type="Pfam" id="PF06985">
    <property type="entry name" value="HET"/>
    <property type="match status" value="1"/>
</dbReference>
<keyword evidence="3" id="KW-1185">Reference proteome</keyword>
<comment type="caution">
    <text evidence="2">The sequence shown here is derived from an EMBL/GenBank/DDBJ whole genome shotgun (WGS) entry which is preliminary data.</text>
</comment>
<reference evidence="2" key="1">
    <citation type="journal article" date="2020" name="Stud. Mycol.">
        <title>101 Dothideomycetes genomes: a test case for predicting lifestyles and emergence of pathogens.</title>
        <authorList>
            <person name="Haridas S."/>
            <person name="Albert R."/>
            <person name="Binder M."/>
            <person name="Bloem J."/>
            <person name="Labutti K."/>
            <person name="Salamov A."/>
            <person name="Andreopoulos B."/>
            <person name="Baker S."/>
            <person name="Barry K."/>
            <person name="Bills G."/>
            <person name="Bluhm B."/>
            <person name="Cannon C."/>
            <person name="Castanera R."/>
            <person name="Culley D."/>
            <person name="Daum C."/>
            <person name="Ezra D."/>
            <person name="Gonzalez J."/>
            <person name="Henrissat B."/>
            <person name="Kuo A."/>
            <person name="Liang C."/>
            <person name="Lipzen A."/>
            <person name="Lutzoni F."/>
            <person name="Magnuson J."/>
            <person name="Mondo S."/>
            <person name="Nolan M."/>
            <person name="Ohm R."/>
            <person name="Pangilinan J."/>
            <person name="Park H.-J."/>
            <person name="Ramirez L."/>
            <person name="Alfaro M."/>
            <person name="Sun H."/>
            <person name="Tritt A."/>
            <person name="Yoshinaga Y."/>
            <person name="Zwiers L.-H."/>
            <person name="Turgeon B."/>
            <person name="Goodwin S."/>
            <person name="Spatafora J."/>
            <person name="Crous P."/>
            <person name="Grigoriev I."/>
        </authorList>
    </citation>
    <scope>NUCLEOTIDE SEQUENCE</scope>
    <source>
        <strain evidence="2">CBS 125425</strain>
    </source>
</reference>
<dbReference type="OrthoDB" id="5386682at2759"/>
<accession>A0A9P4QQQ3</accession>
<dbReference type="EMBL" id="ML996248">
    <property type="protein sequence ID" value="KAF2729334.1"/>
    <property type="molecule type" value="Genomic_DNA"/>
</dbReference>
<evidence type="ECO:0000313" key="2">
    <source>
        <dbReference type="EMBL" id="KAF2729334.1"/>
    </source>
</evidence>
<evidence type="ECO:0000313" key="3">
    <source>
        <dbReference type="Proteomes" id="UP000799444"/>
    </source>
</evidence>
<organism evidence="2 3">
    <name type="scientific">Polyplosphaeria fusca</name>
    <dbReference type="NCBI Taxonomy" id="682080"/>
    <lineage>
        <taxon>Eukaryota</taxon>
        <taxon>Fungi</taxon>
        <taxon>Dikarya</taxon>
        <taxon>Ascomycota</taxon>
        <taxon>Pezizomycotina</taxon>
        <taxon>Dothideomycetes</taxon>
        <taxon>Pleosporomycetidae</taxon>
        <taxon>Pleosporales</taxon>
        <taxon>Tetraplosphaeriaceae</taxon>
        <taxon>Polyplosphaeria</taxon>
    </lineage>
</organism>
<dbReference type="InterPro" id="IPR010730">
    <property type="entry name" value="HET"/>
</dbReference>
<evidence type="ECO:0000259" key="1">
    <source>
        <dbReference type="Pfam" id="PF06985"/>
    </source>
</evidence>
<dbReference type="Proteomes" id="UP000799444">
    <property type="component" value="Unassembled WGS sequence"/>
</dbReference>
<name>A0A9P4QQQ3_9PLEO</name>
<dbReference type="Pfam" id="PF26639">
    <property type="entry name" value="Het-6_barrel"/>
    <property type="match status" value="1"/>
</dbReference>
<dbReference type="PANTHER" id="PTHR24148">
    <property type="entry name" value="ANKYRIN REPEAT DOMAIN-CONTAINING PROTEIN 39 HOMOLOG-RELATED"/>
    <property type="match status" value="1"/>
</dbReference>
<protein>
    <submittedName>
        <fullName evidence="2">HET-domain-containing protein</fullName>
    </submittedName>
</protein>
<dbReference type="AlphaFoldDB" id="A0A9P4QQQ3"/>
<sequence>MEYIHDPLPPGDFLRILTIEYHGINNEPVVDFELRSLHDDAPLAYTAISYAWEDHAPVRRVFSKDGRYISLSATLSAFFDSQRSFCRIWVDALCIDQSRVAERNHQVNLMGQIYSKADRVLIWLGPGDELARRALGMLESGQPVKLHHKNVRKAVLRLLRCPWFTRVWVIQEALVNTTVLMSCGDCVIQFQSFADAEGTVLNLGNYTQNFKSSDPSYRGINCARQIVIMRWQYQEHGHVPLTFLLQAVHQFLASDPRDFIFAIRAIAQSADLLPEADYAKTEEEVFQLAASSILCSGRYVDLLALCGLGPRELGMQLTDSNSVTIKTGTSPKLPSWVPDFRFNSQHEPFGYADIASWNAGGPYLGEVTVSGHELHLRGQLIDYISEVGAVIRSWNSDSMCEVLEKAVEIASTRMNFGRTTVGEKLLLGCGRQTDLPESVLAMIARTLLLGIFNDGNQLEEDHSHFEDVLVDLRQSIELRQVGIDGIGDKLVQRLRLRSDNMKMFGGENGTIGLSKRMTQPDDVVCLFPGCRFPFIIRPNQGRQSLSPTSKPLQGQLIGWCYVDGMMTGEGLNSELKRTFVLT</sequence>